<feature type="transmembrane region" description="Helical" evidence="1">
    <location>
        <begin position="443"/>
        <end position="463"/>
    </location>
</feature>
<protein>
    <submittedName>
        <fullName evidence="2">Short-chain fatty acid transporter</fullName>
    </submittedName>
</protein>
<dbReference type="AlphaFoldDB" id="A0A1Q2L2S7"/>
<dbReference type="PANTHER" id="PTHR41983:SF2">
    <property type="entry name" value="SHORT-CHAIN FATTY ACID TRANSPORTER-RELATED"/>
    <property type="match status" value="1"/>
</dbReference>
<feature type="transmembrane region" description="Helical" evidence="1">
    <location>
        <begin position="292"/>
        <end position="312"/>
    </location>
</feature>
<dbReference type="Proteomes" id="UP000188184">
    <property type="component" value="Chromosome"/>
</dbReference>
<organism evidence="2 3">
    <name type="scientific">Planococcus lenghuensis</name>
    <dbReference type="NCBI Taxonomy" id="2213202"/>
    <lineage>
        <taxon>Bacteria</taxon>
        <taxon>Bacillati</taxon>
        <taxon>Bacillota</taxon>
        <taxon>Bacilli</taxon>
        <taxon>Bacillales</taxon>
        <taxon>Caryophanaceae</taxon>
        <taxon>Planococcus</taxon>
    </lineage>
</organism>
<gene>
    <name evidence="2" type="ORF">B0X71_17455</name>
</gene>
<evidence type="ECO:0000313" key="2">
    <source>
        <dbReference type="EMBL" id="AQQ54713.1"/>
    </source>
</evidence>
<dbReference type="OrthoDB" id="9342495at2"/>
<accession>A0A1Q2L2S7</accession>
<sequence length="464" mass="50116">MVEVKNPEQLKQNPVAVPVKNNPLARLANFFAQMAEKWLPDAFVFAILLTVIAFVAGIVFTDAGPFDMLLYWGDGFWALLTFTAQIITTFVMSFALALTKPVSRTLESIASKCKTPTSAILLVTFTALGASLISWAFGLVVAGIMAKLVGRKVPDVDYRVLVAAGYSGFIIWEGGLSSSPALFVATAGHVFEGEIGIIPITETLLSAVNIAIVTIIFLTLPFVMRLIHPKNPADRYIIDPVLLNDQEEEEKPTESVNNPNDKIEKSRLIPLIGGFLGLSYLVNHFFTNGFALDLNTVNLMFLTAALLLFSNVRELADGLLKSVSSVGQFVLQYPFYAGIMGMLAASGLAVLLANFFIDISTAKTLPLWTFLSAGLLNIFIPSGGGQWAVQAPIVVPAALEMGVEPAKVVMAVAWGDAWTNMIQPFWAIPLLAIAGLKIRDIMGYTLVALLYSGVVIAACMMLFS</sequence>
<feature type="transmembrane region" description="Helical" evidence="1">
    <location>
        <begin position="76"/>
        <end position="98"/>
    </location>
</feature>
<evidence type="ECO:0000313" key="3">
    <source>
        <dbReference type="Proteomes" id="UP000188184"/>
    </source>
</evidence>
<dbReference type="KEGG" id="pmar:B0X71_17455"/>
<feature type="transmembrane region" description="Helical" evidence="1">
    <location>
        <begin position="119"/>
        <end position="146"/>
    </location>
</feature>
<proteinExistence type="predicted"/>
<evidence type="ECO:0000256" key="1">
    <source>
        <dbReference type="SAM" id="Phobius"/>
    </source>
</evidence>
<feature type="transmembrane region" description="Helical" evidence="1">
    <location>
        <begin position="42"/>
        <end position="61"/>
    </location>
</feature>
<dbReference type="EMBL" id="CP019640">
    <property type="protein sequence ID" value="AQQ54713.1"/>
    <property type="molecule type" value="Genomic_DNA"/>
</dbReference>
<dbReference type="InterPro" id="IPR006160">
    <property type="entry name" value="SCFA_transpt_AtoE"/>
</dbReference>
<dbReference type="Pfam" id="PF02667">
    <property type="entry name" value="SCFA_trans"/>
    <property type="match status" value="1"/>
</dbReference>
<keyword evidence="1" id="KW-0812">Transmembrane</keyword>
<feature type="transmembrane region" description="Helical" evidence="1">
    <location>
        <begin position="333"/>
        <end position="357"/>
    </location>
</feature>
<reference evidence="2 3" key="1">
    <citation type="submission" date="2017-02" db="EMBL/GenBank/DDBJ databases">
        <title>The complete genomic sequence of a novel cold adapted crude oil-degrading bacterium Planococcus qaidamina Y42.</title>
        <authorList>
            <person name="Yang R."/>
        </authorList>
    </citation>
    <scope>NUCLEOTIDE SEQUENCE [LARGE SCALE GENOMIC DNA]</scope>
    <source>
        <strain evidence="2 3">Y42</strain>
    </source>
</reference>
<keyword evidence="1" id="KW-1133">Transmembrane helix</keyword>
<dbReference type="GO" id="GO:0005886">
    <property type="term" value="C:plasma membrane"/>
    <property type="evidence" value="ECO:0007669"/>
    <property type="project" value="TreeGrafter"/>
</dbReference>
<name>A0A1Q2L2S7_9BACL</name>
<feature type="transmembrane region" description="Helical" evidence="1">
    <location>
        <begin position="268"/>
        <end position="286"/>
    </location>
</feature>
<keyword evidence="1" id="KW-0472">Membrane</keyword>
<dbReference type="PANTHER" id="PTHR41983">
    <property type="entry name" value="SHORT-CHAIN FATTY ACID TRANSPORTER-RELATED"/>
    <property type="match status" value="1"/>
</dbReference>
<feature type="transmembrane region" description="Helical" evidence="1">
    <location>
        <begin position="204"/>
        <end position="227"/>
    </location>
</feature>
<keyword evidence="3" id="KW-1185">Reference proteome</keyword>